<keyword evidence="3" id="KW-1185">Reference proteome</keyword>
<comment type="similarity">
    <text evidence="1">Belongs to the UPF0637 family.</text>
</comment>
<dbReference type="Gene3D" id="3.30.930.20">
    <property type="entry name" value="Protein of unknown function DUF1054"/>
    <property type="match status" value="1"/>
</dbReference>
<dbReference type="InterPro" id="IPR053707">
    <property type="entry name" value="UPF0637_domain_sf"/>
</dbReference>
<evidence type="ECO:0000313" key="2">
    <source>
        <dbReference type="EMBL" id="TXL65736.1"/>
    </source>
</evidence>
<accession>A0A5C8NWT2</accession>
<name>A0A5C8NWT2_9BACI</name>
<dbReference type="Pfam" id="PF06335">
    <property type="entry name" value="DUF1054"/>
    <property type="match status" value="1"/>
</dbReference>
<dbReference type="OrthoDB" id="9812818at2"/>
<dbReference type="EMBL" id="VDUW01000003">
    <property type="protein sequence ID" value="TXL65736.1"/>
    <property type="molecule type" value="Genomic_DNA"/>
</dbReference>
<proteinExistence type="inferred from homology"/>
<dbReference type="PIRSF" id="PIRSF021332">
    <property type="entry name" value="DUF1054"/>
    <property type="match status" value="1"/>
</dbReference>
<dbReference type="AlphaFoldDB" id="A0A5C8NWT2"/>
<protein>
    <recommendedName>
        <fullName evidence="1">UPF0637 protein FHP05_06335</fullName>
    </recommendedName>
</protein>
<evidence type="ECO:0000256" key="1">
    <source>
        <dbReference type="HAMAP-Rule" id="MF_01851"/>
    </source>
</evidence>
<dbReference type="SUPFAM" id="SSF142913">
    <property type="entry name" value="YktB/PF0168-like"/>
    <property type="match status" value="1"/>
</dbReference>
<sequence length="208" mass="24559">MEFTGFEQKDFDTFQIDGLEERMEAIRENIQPKFKAIGDVLAHYLSEDIGQEMYVHIAKHARRTVNPPNDTWVAFSYNKRGYKKHPHFQVGLWDDRVFVWLAYIYELPNKKEFANIFIDEQDMLEEHIPSDYDFSMNHMKKSDEQIGKVDLKEKLERFSNVKSAELLIGKQFQANNPILQDGEKFLNEIKAIFDTLIPVFKMSLREMG</sequence>
<organism evidence="2 3">
    <name type="scientific">Cerasibacillus terrae</name>
    <dbReference type="NCBI Taxonomy" id="2498845"/>
    <lineage>
        <taxon>Bacteria</taxon>
        <taxon>Bacillati</taxon>
        <taxon>Bacillota</taxon>
        <taxon>Bacilli</taxon>
        <taxon>Bacillales</taxon>
        <taxon>Bacillaceae</taxon>
        <taxon>Cerasibacillus</taxon>
    </lineage>
</organism>
<gene>
    <name evidence="2" type="ORF">FHP05_06335</name>
</gene>
<dbReference type="InterPro" id="IPR009403">
    <property type="entry name" value="UPF0637"/>
</dbReference>
<reference evidence="2 3" key="1">
    <citation type="submission" date="2019-06" db="EMBL/GenBank/DDBJ databases">
        <title>Cerasibacillus sp. nov., isolated from maize field.</title>
        <authorList>
            <person name="Lin S.-Y."/>
            <person name="Tsai C.-F."/>
            <person name="Young C.-C."/>
        </authorList>
    </citation>
    <scope>NUCLEOTIDE SEQUENCE [LARGE SCALE GENOMIC DNA]</scope>
    <source>
        <strain evidence="2 3">CC-CFT480</strain>
    </source>
</reference>
<dbReference type="HAMAP" id="MF_01851">
    <property type="entry name" value="UPF0637"/>
    <property type="match status" value="1"/>
</dbReference>
<evidence type="ECO:0000313" key="3">
    <source>
        <dbReference type="Proteomes" id="UP000321574"/>
    </source>
</evidence>
<dbReference type="RefSeq" id="WP_147666406.1">
    <property type="nucleotide sequence ID" value="NZ_VDUW01000003.1"/>
</dbReference>
<comment type="caution">
    <text evidence="2">The sequence shown here is derived from an EMBL/GenBank/DDBJ whole genome shotgun (WGS) entry which is preliminary data.</text>
</comment>
<dbReference type="Proteomes" id="UP000321574">
    <property type="component" value="Unassembled WGS sequence"/>
</dbReference>